<name>A0A1T4NXF2_9HYPH</name>
<evidence type="ECO:0000259" key="10">
    <source>
        <dbReference type="PROSITE" id="PS50893"/>
    </source>
</evidence>
<dbReference type="SMART" id="SM00382">
    <property type="entry name" value="AAA"/>
    <property type="match status" value="1"/>
</dbReference>
<evidence type="ECO:0000313" key="13">
    <source>
        <dbReference type="Proteomes" id="UP000190135"/>
    </source>
</evidence>
<dbReference type="FunFam" id="1.20.1560.10:FF:000070">
    <property type="entry name" value="Multidrug ABC transporter ATP-binding protein"/>
    <property type="match status" value="1"/>
</dbReference>
<feature type="domain" description="ABC transporter" evidence="10">
    <location>
        <begin position="361"/>
        <end position="603"/>
    </location>
</feature>
<comment type="function">
    <text evidence="8">Part of an ABC transporter complex. Transmembrane domains (TMD) form a pore in the inner membrane and the ATP-binding domain (NBD) is responsible for energy generation.</text>
</comment>
<evidence type="ECO:0000256" key="4">
    <source>
        <dbReference type="ARBA" id="ARBA00022741"/>
    </source>
</evidence>
<keyword evidence="13" id="KW-1185">Reference proteome</keyword>
<evidence type="ECO:0000256" key="3">
    <source>
        <dbReference type="ARBA" id="ARBA00022692"/>
    </source>
</evidence>
<keyword evidence="6 9" id="KW-1133">Transmembrane helix</keyword>
<sequence>MFQFFERWVDAFPDDRTDRPPAKLLAFAWHYARPVWPALALMAATSAVISVLEVSLFGFLGSLVDWLSSANPETFLADEAWTLAGMAFVILVILPGVAFLHSLVTFQSLAGNFPMRFRWTVHNWLLDQSIAFFQDEFAGRISTKLMQTALALREAIMKLVDIFVYIGVYFTGMLVLVAAADWRLALPFVGWLALYVVMLRYFVPRLGKIAARQADARAAMTGRVVDAYTNISTVKLFAHTEREAVHAKDSMTTFLGTVHSQMRMVTGFQTSLYALNALLLFAVSAFGIGLWVNGLITIGAVAVAVGLVLRLNGMAQWIMWEVAQLFENIGTVQDGMGTFARTHAIEDSSQAKALDVKDGAIRFENVTFAYGKKRGSDRVIKNFSLDIRPGEKVGLVGRSGAGKSTLLNLLLRFYDVEGGRILIDGQDISQVTQTSLRSRIGMVTQDTSLLHRSIRENILYGRPDADPADLERAIARASAGEFIKELVDSHGNRALEAEVGERGVKLSGGQRQRIAIARVMLKDAPILLLDEATSALDSEVEAAIQENLYRLMEGKTVIAVAHRLSTIAALDRLVVLDKGQIIEEGTHGELIAAGGLYSQLWARQAGGFIDPGDEEADGAPARSAAE</sequence>
<dbReference type="InterPro" id="IPR017871">
    <property type="entry name" value="ABC_transporter-like_CS"/>
</dbReference>
<dbReference type="InterPro" id="IPR011527">
    <property type="entry name" value="ABC1_TM_dom"/>
</dbReference>
<dbReference type="PANTHER" id="PTHR43394">
    <property type="entry name" value="ATP-DEPENDENT PERMEASE MDL1, MITOCHONDRIAL"/>
    <property type="match status" value="1"/>
</dbReference>
<evidence type="ECO:0000256" key="7">
    <source>
        <dbReference type="ARBA" id="ARBA00023136"/>
    </source>
</evidence>
<dbReference type="GO" id="GO:0005524">
    <property type="term" value="F:ATP binding"/>
    <property type="evidence" value="ECO:0007669"/>
    <property type="project" value="UniProtKB-KW"/>
</dbReference>
<feature type="transmembrane region" description="Helical" evidence="9">
    <location>
        <begin position="80"/>
        <end position="106"/>
    </location>
</feature>
<dbReference type="PROSITE" id="PS50893">
    <property type="entry name" value="ABC_TRANSPORTER_2"/>
    <property type="match status" value="1"/>
</dbReference>
<reference evidence="12 13" key="1">
    <citation type="submission" date="2017-02" db="EMBL/GenBank/DDBJ databases">
        <authorList>
            <person name="Peterson S.W."/>
        </authorList>
    </citation>
    <scope>NUCLEOTIDE SEQUENCE [LARGE SCALE GENOMIC DNA]</scope>
    <source>
        <strain evidence="12 13">USBA 369</strain>
    </source>
</reference>
<dbReference type="InterPro" id="IPR003439">
    <property type="entry name" value="ABC_transporter-like_ATP-bd"/>
</dbReference>
<dbReference type="Gene3D" id="1.20.1560.10">
    <property type="entry name" value="ABC transporter type 1, transmembrane domain"/>
    <property type="match status" value="1"/>
</dbReference>
<evidence type="ECO:0000256" key="6">
    <source>
        <dbReference type="ARBA" id="ARBA00022989"/>
    </source>
</evidence>
<evidence type="ECO:0000256" key="2">
    <source>
        <dbReference type="ARBA" id="ARBA00005417"/>
    </source>
</evidence>
<protein>
    <submittedName>
        <fullName evidence="12">ATP-binding cassette, subfamily B, multidrug efflux pump</fullName>
    </submittedName>
</protein>
<keyword evidence="5 12" id="KW-0067">ATP-binding</keyword>
<dbReference type="OrthoDB" id="9804259at2"/>
<keyword evidence="7 9" id="KW-0472">Membrane</keyword>
<dbReference type="InterPro" id="IPR036640">
    <property type="entry name" value="ABC1_TM_sf"/>
</dbReference>
<dbReference type="EMBL" id="FUXL01000003">
    <property type="protein sequence ID" value="SJZ83687.1"/>
    <property type="molecule type" value="Genomic_DNA"/>
</dbReference>
<dbReference type="Gene3D" id="3.40.50.300">
    <property type="entry name" value="P-loop containing nucleotide triphosphate hydrolases"/>
    <property type="match status" value="1"/>
</dbReference>
<feature type="transmembrane region" description="Helical" evidence="9">
    <location>
        <begin position="185"/>
        <end position="203"/>
    </location>
</feature>
<dbReference type="InterPro" id="IPR027417">
    <property type="entry name" value="P-loop_NTPase"/>
</dbReference>
<feature type="transmembrane region" description="Helical" evidence="9">
    <location>
        <begin position="162"/>
        <end position="179"/>
    </location>
</feature>
<gene>
    <name evidence="12" type="ORF">SAMN05428963_103230</name>
</gene>
<organism evidence="12 13">
    <name type="scientific">Consotaella salsifontis</name>
    <dbReference type="NCBI Taxonomy" id="1365950"/>
    <lineage>
        <taxon>Bacteria</taxon>
        <taxon>Pseudomonadati</taxon>
        <taxon>Pseudomonadota</taxon>
        <taxon>Alphaproteobacteria</taxon>
        <taxon>Hyphomicrobiales</taxon>
        <taxon>Aurantimonadaceae</taxon>
        <taxon>Consotaella</taxon>
    </lineage>
</organism>
<feature type="domain" description="ABC transmembrane type-1" evidence="11">
    <location>
        <begin position="40"/>
        <end position="327"/>
    </location>
</feature>
<dbReference type="PROSITE" id="PS00211">
    <property type="entry name" value="ABC_TRANSPORTER_1"/>
    <property type="match status" value="1"/>
</dbReference>
<evidence type="ECO:0000256" key="8">
    <source>
        <dbReference type="ARBA" id="ARBA00024725"/>
    </source>
</evidence>
<proteinExistence type="inferred from homology"/>
<dbReference type="InterPro" id="IPR039421">
    <property type="entry name" value="Type_1_exporter"/>
</dbReference>
<dbReference type="GO" id="GO:0016887">
    <property type="term" value="F:ATP hydrolysis activity"/>
    <property type="evidence" value="ECO:0007669"/>
    <property type="project" value="InterPro"/>
</dbReference>
<dbReference type="PANTHER" id="PTHR43394:SF1">
    <property type="entry name" value="ATP-BINDING CASSETTE SUB-FAMILY B MEMBER 10, MITOCHONDRIAL"/>
    <property type="match status" value="1"/>
</dbReference>
<evidence type="ECO:0000256" key="1">
    <source>
        <dbReference type="ARBA" id="ARBA00004651"/>
    </source>
</evidence>
<feature type="transmembrane region" description="Helical" evidence="9">
    <location>
        <begin position="38"/>
        <end position="60"/>
    </location>
</feature>
<feature type="transmembrane region" description="Helical" evidence="9">
    <location>
        <begin position="270"/>
        <end position="288"/>
    </location>
</feature>
<dbReference type="InterPro" id="IPR003593">
    <property type="entry name" value="AAA+_ATPase"/>
</dbReference>
<dbReference type="STRING" id="1365950.SAMN05428963_103230"/>
<dbReference type="FunFam" id="3.40.50.300:FF:000218">
    <property type="entry name" value="Multidrug ABC transporter ATP-binding protein"/>
    <property type="match status" value="1"/>
</dbReference>
<evidence type="ECO:0000256" key="9">
    <source>
        <dbReference type="SAM" id="Phobius"/>
    </source>
</evidence>
<keyword evidence="3 9" id="KW-0812">Transmembrane</keyword>
<dbReference type="Pfam" id="PF00005">
    <property type="entry name" value="ABC_tran"/>
    <property type="match status" value="1"/>
</dbReference>
<dbReference type="GO" id="GO:0015421">
    <property type="term" value="F:ABC-type oligopeptide transporter activity"/>
    <property type="evidence" value="ECO:0007669"/>
    <property type="project" value="TreeGrafter"/>
</dbReference>
<dbReference type="SUPFAM" id="SSF90123">
    <property type="entry name" value="ABC transporter transmembrane region"/>
    <property type="match status" value="1"/>
</dbReference>
<dbReference type="PROSITE" id="PS50929">
    <property type="entry name" value="ABC_TM1F"/>
    <property type="match status" value="1"/>
</dbReference>
<dbReference type="Pfam" id="PF00664">
    <property type="entry name" value="ABC_membrane"/>
    <property type="match status" value="1"/>
</dbReference>
<dbReference type="RefSeq" id="WP_078707337.1">
    <property type="nucleotide sequence ID" value="NZ_FUXL01000003.1"/>
</dbReference>
<evidence type="ECO:0000256" key="5">
    <source>
        <dbReference type="ARBA" id="ARBA00022840"/>
    </source>
</evidence>
<accession>A0A1T4NXF2</accession>
<dbReference type="Proteomes" id="UP000190135">
    <property type="component" value="Unassembled WGS sequence"/>
</dbReference>
<comment type="similarity">
    <text evidence="2">Belongs to the ABC transporter superfamily.</text>
</comment>
<dbReference type="AlphaFoldDB" id="A0A1T4NXF2"/>
<evidence type="ECO:0000259" key="11">
    <source>
        <dbReference type="PROSITE" id="PS50929"/>
    </source>
</evidence>
<dbReference type="GO" id="GO:0005886">
    <property type="term" value="C:plasma membrane"/>
    <property type="evidence" value="ECO:0007669"/>
    <property type="project" value="UniProtKB-SubCell"/>
</dbReference>
<comment type="subcellular location">
    <subcellularLocation>
        <location evidence="1">Cell membrane</location>
        <topology evidence="1">Multi-pass membrane protein</topology>
    </subcellularLocation>
</comment>
<dbReference type="SUPFAM" id="SSF52540">
    <property type="entry name" value="P-loop containing nucleoside triphosphate hydrolases"/>
    <property type="match status" value="1"/>
</dbReference>
<evidence type="ECO:0000313" key="12">
    <source>
        <dbReference type="EMBL" id="SJZ83687.1"/>
    </source>
</evidence>
<keyword evidence="4" id="KW-0547">Nucleotide-binding</keyword>